<feature type="compositionally biased region" description="Basic and acidic residues" evidence="7">
    <location>
        <begin position="231"/>
        <end position="240"/>
    </location>
</feature>
<accession>A0ABV5WHY0</accession>
<evidence type="ECO:0000256" key="7">
    <source>
        <dbReference type="SAM" id="MobiDB-lite"/>
    </source>
</evidence>
<dbReference type="Gene3D" id="2.30.30.60">
    <property type="match status" value="1"/>
</dbReference>
<feature type="transmembrane region" description="Helical" evidence="8">
    <location>
        <begin position="98"/>
        <end position="118"/>
    </location>
</feature>
<keyword evidence="3" id="KW-1003">Cell membrane</keyword>
<proteinExistence type="inferred from homology"/>
<feature type="transmembrane region" description="Helical" evidence="8">
    <location>
        <begin position="20"/>
        <end position="46"/>
    </location>
</feature>
<feature type="transmembrane region" description="Helical" evidence="8">
    <location>
        <begin position="67"/>
        <end position="92"/>
    </location>
</feature>
<dbReference type="Pfam" id="PF00924">
    <property type="entry name" value="MS_channel_2nd"/>
    <property type="match status" value="1"/>
</dbReference>
<name>A0ABV5WHY0_9BACI</name>
<feature type="domain" description="Mechanosensitive ion channel MscS" evidence="9">
    <location>
        <begin position="116"/>
        <end position="180"/>
    </location>
</feature>
<keyword evidence="5 8" id="KW-1133">Transmembrane helix</keyword>
<evidence type="ECO:0000256" key="3">
    <source>
        <dbReference type="ARBA" id="ARBA00022475"/>
    </source>
</evidence>
<dbReference type="EMBL" id="JBHMAF010000108">
    <property type="protein sequence ID" value="MFB9760018.1"/>
    <property type="molecule type" value="Genomic_DNA"/>
</dbReference>
<evidence type="ECO:0000256" key="2">
    <source>
        <dbReference type="ARBA" id="ARBA00008017"/>
    </source>
</evidence>
<keyword evidence="12" id="KW-1185">Reference proteome</keyword>
<keyword evidence="6 8" id="KW-0472">Membrane</keyword>
<reference evidence="11 12" key="1">
    <citation type="submission" date="2024-09" db="EMBL/GenBank/DDBJ databases">
        <authorList>
            <person name="Sun Q."/>
            <person name="Mori K."/>
        </authorList>
    </citation>
    <scope>NUCLEOTIDE SEQUENCE [LARGE SCALE GENOMIC DNA]</scope>
    <source>
        <strain evidence="11 12">JCM 11201</strain>
    </source>
</reference>
<evidence type="ECO:0000313" key="12">
    <source>
        <dbReference type="Proteomes" id="UP001589609"/>
    </source>
</evidence>
<protein>
    <submittedName>
        <fullName evidence="11">Mechanosensitive ion channel family protein</fullName>
    </submittedName>
</protein>
<evidence type="ECO:0000259" key="10">
    <source>
        <dbReference type="Pfam" id="PF21088"/>
    </source>
</evidence>
<dbReference type="InterPro" id="IPR006685">
    <property type="entry name" value="MscS_channel_2nd"/>
</dbReference>
<dbReference type="Pfam" id="PF21088">
    <property type="entry name" value="MS_channel_1st"/>
    <property type="match status" value="1"/>
</dbReference>
<dbReference type="InterPro" id="IPR023408">
    <property type="entry name" value="MscS_beta-dom_sf"/>
</dbReference>
<comment type="subcellular location">
    <subcellularLocation>
        <location evidence="1">Cell membrane</location>
        <topology evidence="1">Multi-pass membrane protein</topology>
    </subcellularLocation>
</comment>
<dbReference type="SUPFAM" id="SSF50182">
    <property type="entry name" value="Sm-like ribonucleoproteins"/>
    <property type="match status" value="1"/>
</dbReference>
<feature type="region of interest" description="Disordered" evidence="7">
    <location>
        <begin position="188"/>
        <end position="240"/>
    </location>
</feature>
<dbReference type="PANTHER" id="PTHR30460:SF0">
    <property type="entry name" value="MODERATE CONDUCTANCE MECHANOSENSITIVE CHANNEL YBIO"/>
    <property type="match status" value="1"/>
</dbReference>
<gene>
    <name evidence="11" type="ORF">ACFFMS_16750</name>
</gene>
<dbReference type="Gene3D" id="1.10.287.1260">
    <property type="match status" value="1"/>
</dbReference>
<sequence>MVNIQHWFQKYVFNPDKLVAFGGAIVEIIFIFVAARIFLYFANMTVEKMFKIRLKGPLRQSERREATLVKLCQNILTYATYFIAIITAIKALGVDITALLAGVSIAGLAIGFGAQNLVKDIVTGFLIIFEDQFSVGDQVKINDVGGTVEEVGLRTTKLKALDGEIYFFPNSTITKVANYTLGGRELEKHSEASATPTTPTPSPSQSAAVQAPIKPLESLEKGAESSPKGSDAVEKQGEPQ</sequence>
<evidence type="ECO:0000259" key="9">
    <source>
        <dbReference type="Pfam" id="PF00924"/>
    </source>
</evidence>
<evidence type="ECO:0000313" key="11">
    <source>
        <dbReference type="EMBL" id="MFB9760018.1"/>
    </source>
</evidence>
<dbReference type="SUPFAM" id="SSF82861">
    <property type="entry name" value="Mechanosensitive channel protein MscS (YggB), transmembrane region"/>
    <property type="match status" value="1"/>
</dbReference>
<feature type="compositionally biased region" description="Low complexity" evidence="7">
    <location>
        <begin position="192"/>
        <end position="208"/>
    </location>
</feature>
<dbReference type="PANTHER" id="PTHR30460">
    <property type="entry name" value="MODERATE CONDUCTANCE MECHANOSENSITIVE CHANNEL YBIO"/>
    <property type="match status" value="1"/>
</dbReference>
<dbReference type="InterPro" id="IPR049142">
    <property type="entry name" value="MS_channel_1st"/>
</dbReference>
<evidence type="ECO:0000256" key="8">
    <source>
        <dbReference type="SAM" id="Phobius"/>
    </source>
</evidence>
<keyword evidence="4 8" id="KW-0812">Transmembrane</keyword>
<dbReference type="InterPro" id="IPR011014">
    <property type="entry name" value="MscS_channel_TM-2"/>
</dbReference>
<dbReference type="InterPro" id="IPR045276">
    <property type="entry name" value="YbiO_bact"/>
</dbReference>
<dbReference type="InterPro" id="IPR010920">
    <property type="entry name" value="LSM_dom_sf"/>
</dbReference>
<dbReference type="RefSeq" id="WP_379950353.1">
    <property type="nucleotide sequence ID" value="NZ_JBHMAF010000108.1"/>
</dbReference>
<evidence type="ECO:0000256" key="5">
    <source>
        <dbReference type="ARBA" id="ARBA00022989"/>
    </source>
</evidence>
<comment type="similarity">
    <text evidence="2">Belongs to the MscS (TC 1.A.23) family.</text>
</comment>
<evidence type="ECO:0000256" key="4">
    <source>
        <dbReference type="ARBA" id="ARBA00022692"/>
    </source>
</evidence>
<comment type="caution">
    <text evidence="11">The sequence shown here is derived from an EMBL/GenBank/DDBJ whole genome shotgun (WGS) entry which is preliminary data.</text>
</comment>
<dbReference type="Proteomes" id="UP001589609">
    <property type="component" value="Unassembled WGS sequence"/>
</dbReference>
<organism evidence="11 12">
    <name type="scientific">Ectobacillus funiculus</name>
    <dbReference type="NCBI Taxonomy" id="137993"/>
    <lineage>
        <taxon>Bacteria</taxon>
        <taxon>Bacillati</taxon>
        <taxon>Bacillota</taxon>
        <taxon>Bacilli</taxon>
        <taxon>Bacillales</taxon>
        <taxon>Bacillaceae</taxon>
        <taxon>Ectobacillus</taxon>
    </lineage>
</organism>
<feature type="domain" description="Mechanosensitive ion channel transmembrane helices 2/3" evidence="10">
    <location>
        <begin position="74"/>
        <end position="115"/>
    </location>
</feature>
<evidence type="ECO:0000256" key="6">
    <source>
        <dbReference type="ARBA" id="ARBA00023136"/>
    </source>
</evidence>
<evidence type="ECO:0000256" key="1">
    <source>
        <dbReference type="ARBA" id="ARBA00004651"/>
    </source>
</evidence>